<protein>
    <submittedName>
        <fullName evidence="1">Uncharacterized protein</fullName>
    </submittedName>
</protein>
<name>A0ABQ1UK96_9BACT</name>
<comment type="caution">
    <text evidence="1">The sequence shown here is derived from an EMBL/GenBank/DDBJ whole genome shotgun (WGS) entry which is preliminary data.</text>
</comment>
<sequence>MFWKDTVVPFSLLSGKSNAATVNALDSVSSSSQEVSKVADIRSKSLISWYMCMEGGIWRNGEYINYSVLT</sequence>
<proteinExistence type="predicted"/>
<dbReference type="EMBL" id="BMHT01000006">
    <property type="protein sequence ID" value="GGF19087.1"/>
    <property type="molecule type" value="Genomic_DNA"/>
</dbReference>
<dbReference type="Proteomes" id="UP000632273">
    <property type="component" value="Unassembled WGS sequence"/>
</dbReference>
<accession>A0ABQ1UK96</accession>
<evidence type="ECO:0000313" key="2">
    <source>
        <dbReference type="Proteomes" id="UP000632273"/>
    </source>
</evidence>
<organism evidence="1 2">
    <name type="scientific">Hymenobacter cavernae</name>
    <dbReference type="NCBI Taxonomy" id="2044852"/>
    <lineage>
        <taxon>Bacteria</taxon>
        <taxon>Pseudomonadati</taxon>
        <taxon>Bacteroidota</taxon>
        <taxon>Cytophagia</taxon>
        <taxon>Cytophagales</taxon>
        <taxon>Hymenobacteraceae</taxon>
        <taxon>Hymenobacter</taxon>
    </lineage>
</organism>
<gene>
    <name evidence="1" type="ORF">GCM10011383_33250</name>
</gene>
<reference evidence="2" key="1">
    <citation type="journal article" date="2019" name="Int. J. Syst. Evol. Microbiol.">
        <title>The Global Catalogue of Microorganisms (GCM) 10K type strain sequencing project: providing services to taxonomists for standard genome sequencing and annotation.</title>
        <authorList>
            <consortium name="The Broad Institute Genomics Platform"/>
            <consortium name="The Broad Institute Genome Sequencing Center for Infectious Disease"/>
            <person name="Wu L."/>
            <person name="Ma J."/>
        </authorList>
    </citation>
    <scope>NUCLEOTIDE SEQUENCE [LARGE SCALE GENOMIC DNA]</scope>
    <source>
        <strain evidence="2">CGMCC 1.15197</strain>
    </source>
</reference>
<evidence type="ECO:0000313" key="1">
    <source>
        <dbReference type="EMBL" id="GGF19087.1"/>
    </source>
</evidence>
<keyword evidence="2" id="KW-1185">Reference proteome</keyword>